<feature type="compositionally biased region" description="Basic and acidic residues" evidence="1">
    <location>
        <begin position="115"/>
        <end position="132"/>
    </location>
</feature>
<feature type="region of interest" description="Disordered" evidence="1">
    <location>
        <begin position="207"/>
        <end position="259"/>
    </location>
</feature>
<dbReference type="PANTHER" id="PTHR34193">
    <property type="entry name" value="OS11G0199801 PROTEIN"/>
    <property type="match status" value="1"/>
</dbReference>
<dbReference type="EMBL" id="CM007363">
    <property type="protein sequence ID" value="OIW14514.1"/>
    <property type="molecule type" value="Genomic_DNA"/>
</dbReference>
<gene>
    <name evidence="2" type="ORF">TanjilG_12107</name>
</gene>
<reference evidence="2 3" key="1">
    <citation type="journal article" date="2017" name="Plant Biotechnol. J.">
        <title>A comprehensive draft genome sequence for lupin (Lupinus angustifolius), an emerging health food: insights into plant-microbe interactions and legume evolution.</title>
        <authorList>
            <person name="Hane J.K."/>
            <person name="Ming Y."/>
            <person name="Kamphuis L.G."/>
            <person name="Nelson M.N."/>
            <person name="Garg G."/>
            <person name="Atkins C.A."/>
            <person name="Bayer P.E."/>
            <person name="Bravo A."/>
            <person name="Bringans S."/>
            <person name="Cannon S."/>
            <person name="Edwards D."/>
            <person name="Foley R."/>
            <person name="Gao L.L."/>
            <person name="Harrison M.J."/>
            <person name="Huang W."/>
            <person name="Hurgobin B."/>
            <person name="Li S."/>
            <person name="Liu C.W."/>
            <person name="McGrath A."/>
            <person name="Morahan G."/>
            <person name="Murray J."/>
            <person name="Weller J."/>
            <person name="Jian J."/>
            <person name="Singh K.B."/>
        </authorList>
    </citation>
    <scope>NUCLEOTIDE SEQUENCE [LARGE SCALE GENOMIC DNA]</scope>
    <source>
        <strain evidence="3">cv. Tanjil</strain>
        <tissue evidence="2">Whole plant</tissue>
    </source>
</reference>
<proteinExistence type="predicted"/>
<keyword evidence="3" id="KW-1185">Reference proteome</keyword>
<feature type="region of interest" description="Disordered" evidence="1">
    <location>
        <begin position="115"/>
        <end position="140"/>
    </location>
</feature>
<evidence type="ECO:0000256" key="1">
    <source>
        <dbReference type="SAM" id="MobiDB-lite"/>
    </source>
</evidence>
<evidence type="ECO:0000313" key="3">
    <source>
        <dbReference type="Proteomes" id="UP000188354"/>
    </source>
</evidence>
<protein>
    <submittedName>
        <fullName evidence="2">Uncharacterized protein</fullName>
    </submittedName>
</protein>
<sequence>MLDLRTHQPTNSFHLSDGTRHRTNNYYDDTWEDTNRLWLSKGVFDADESDICSPPLWKTSPSSSPKDEENNDYRSLSPKSRKEAIVKGQRELMEMVKNMPESNYELSLKDLVDNHHQSVDSRQEKKVEEKNKSGGGSGRRVVVVDKMGSVKRKNGVKVDHGDGFYLKMVFPFALRSKDKKNKMSMKEINSKVSAKPSLGFEKEWWKKSTSASKESDSGVWSINSGSMKSSSGSSSSSRHEKSGGHCWYFIRRPKSQTKK</sequence>
<feature type="compositionally biased region" description="Low complexity" evidence="1">
    <location>
        <begin position="221"/>
        <end position="236"/>
    </location>
</feature>
<organism evidence="2 3">
    <name type="scientific">Lupinus angustifolius</name>
    <name type="common">Narrow-leaved blue lupine</name>
    <dbReference type="NCBI Taxonomy" id="3871"/>
    <lineage>
        <taxon>Eukaryota</taxon>
        <taxon>Viridiplantae</taxon>
        <taxon>Streptophyta</taxon>
        <taxon>Embryophyta</taxon>
        <taxon>Tracheophyta</taxon>
        <taxon>Spermatophyta</taxon>
        <taxon>Magnoliopsida</taxon>
        <taxon>eudicotyledons</taxon>
        <taxon>Gunneridae</taxon>
        <taxon>Pentapetalae</taxon>
        <taxon>rosids</taxon>
        <taxon>fabids</taxon>
        <taxon>Fabales</taxon>
        <taxon>Fabaceae</taxon>
        <taxon>Papilionoideae</taxon>
        <taxon>50 kb inversion clade</taxon>
        <taxon>genistoids sensu lato</taxon>
        <taxon>core genistoids</taxon>
        <taxon>Genisteae</taxon>
        <taxon>Lupinus</taxon>
    </lineage>
</organism>
<dbReference type="OMA" id="HNENYIR"/>
<evidence type="ECO:0000313" key="2">
    <source>
        <dbReference type="EMBL" id="OIW14514.1"/>
    </source>
</evidence>
<accession>A0A1J7I7D2</accession>
<name>A0A1J7I7D2_LUPAN</name>
<dbReference type="AlphaFoldDB" id="A0A1J7I7D2"/>
<dbReference type="Gramene" id="OIW14514">
    <property type="protein sequence ID" value="OIW14514"/>
    <property type="gene ID" value="TanjilG_12107"/>
</dbReference>
<feature type="region of interest" description="Disordered" evidence="1">
    <location>
        <begin position="50"/>
        <end position="82"/>
    </location>
</feature>
<dbReference type="PANTHER" id="PTHR34193:SF22">
    <property type="entry name" value="DUF3741 DOMAIN-CONTAINING PROTEIN"/>
    <property type="match status" value="1"/>
</dbReference>
<dbReference type="Proteomes" id="UP000188354">
    <property type="component" value="Chromosome LG03"/>
</dbReference>